<gene>
    <name evidence="1" type="ORF">H9661_14200</name>
</gene>
<dbReference type="PANTHER" id="PTHR43300">
    <property type="entry name" value="ACETYLTRANSFERASE"/>
    <property type="match status" value="1"/>
</dbReference>
<dbReference type="PANTHER" id="PTHR43300:SF11">
    <property type="entry name" value="ACETYLTRANSFERASE RV3034C-RELATED"/>
    <property type="match status" value="1"/>
</dbReference>
<dbReference type="Gene3D" id="2.160.10.10">
    <property type="entry name" value="Hexapeptide repeat proteins"/>
    <property type="match status" value="1"/>
</dbReference>
<dbReference type="Proteomes" id="UP000627781">
    <property type="component" value="Unassembled WGS sequence"/>
</dbReference>
<keyword evidence="2" id="KW-1185">Reference proteome</keyword>
<dbReference type="EMBL" id="JACSRA010000024">
    <property type="protein sequence ID" value="MBD7912510.1"/>
    <property type="molecule type" value="Genomic_DNA"/>
</dbReference>
<sequence length="348" mass="40185">MVINFSVPVEKNTETKRHYINMSNGSTFPTVCVGRDSYIVDGEITSGVQLTISKGYAVHNLHIGQFVSIAHGVGFTMGLGHDYLNLSTGTSKLFKENNEHNYEGGYKEKGQILIQNDVWLGHDVTVMAGVTIHNGAIVAANSHVVNDVPPYAIVGGNPAKIIKYRFSEEIIEKLLTIQWWNWSDERIKENREFFKSRNIVDFCNKFYNEALENNKKIKDIEIPKKENTYLFFMDFTEQYSLWERVIKEFINNFKLKTDHLLILYIDEEFANNNMNLINLLSEFIDEQLVTENSMCSISICIENKENERSMFKKTDYFITNRSEFTILHSEYSYENNVKVISGVDIPIF</sequence>
<accession>A0ABR8PWH3</accession>
<evidence type="ECO:0000313" key="2">
    <source>
        <dbReference type="Proteomes" id="UP000627781"/>
    </source>
</evidence>
<dbReference type="InterPro" id="IPR011004">
    <property type="entry name" value="Trimer_LpxA-like_sf"/>
</dbReference>
<name>A0ABR8PWH3_9CLOT</name>
<dbReference type="SUPFAM" id="SSF51161">
    <property type="entry name" value="Trimeric LpxA-like enzymes"/>
    <property type="match status" value="1"/>
</dbReference>
<protein>
    <submittedName>
        <fullName evidence="1">CatB-related O-acetyltransferase</fullName>
    </submittedName>
</protein>
<organism evidence="1 2">
    <name type="scientific">Clostridium cibarium</name>
    <dbReference type="NCBI Taxonomy" id="2762247"/>
    <lineage>
        <taxon>Bacteria</taxon>
        <taxon>Bacillati</taxon>
        <taxon>Bacillota</taxon>
        <taxon>Clostridia</taxon>
        <taxon>Eubacteriales</taxon>
        <taxon>Clostridiaceae</taxon>
        <taxon>Clostridium</taxon>
    </lineage>
</organism>
<dbReference type="CDD" id="cd03349">
    <property type="entry name" value="LbH_XAT"/>
    <property type="match status" value="1"/>
</dbReference>
<proteinExistence type="predicted"/>
<dbReference type="InterPro" id="IPR050179">
    <property type="entry name" value="Trans_hexapeptide_repeat"/>
</dbReference>
<comment type="caution">
    <text evidence="1">The sequence shown here is derived from an EMBL/GenBank/DDBJ whole genome shotgun (WGS) entry which is preliminary data.</text>
</comment>
<reference evidence="1 2" key="1">
    <citation type="submission" date="2020-08" db="EMBL/GenBank/DDBJ databases">
        <title>A Genomic Blueprint of the Chicken Gut Microbiome.</title>
        <authorList>
            <person name="Gilroy R."/>
            <person name="Ravi A."/>
            <person name="Getino M."/>
            <person name="Pursley I."/>
            <person name="Horton D.L."/>
            <person name="Alikhan N.-F."/>
            <person name="Baker D."/>
            <person name="Gharbi K."/>
            <person name="Hall N."/>
            <person name="Watson M."/>
            <person name="Adriaenssens E.M."/>
            <person name="Foster-Nyarko E."/>
            <person name="Jarju S."/>
            <person name="Secka A."/>
            <person name="Antonio M."/>
            <person name="Oren A."/>
            <person name="Chaudhuri R."/>
            <person name="La Ragione R.M."/>
            <person name="Hildebrand F."/>
            <person name="Pallen M.J."/>
        </authorList>
    </citation>
    <scope>NUCLEOTIDE SEQUENCE [LARGE SCALE GENOMIC DNA]</scope>
    <source>
        <strain evidence="1 2">Sa3CVN1</strain>
    </source>
</reference>
<dbReference type="RefSeq" id="WP_143317745.1">
    <property type="nucleotide sequence ID" value="NZ_JACSRA010000024.1"/>
</dbReference>
<evidence type="ECO:0000313" key="1">
    <source>
        <dbReference type="EMBL" id="MBD7912510.1"/>
    </source>
</evidence>